<dbReference type="RefSeq" id="XP_024945481.1">
    <property type="nucleotide sequence ID" value="XM_025089713.1"/>
</dbReference>
<dbReference type="GO" id="GO:0031012">
    <property type="term" value="C:extracellular matrix"/>
    <property type="evidence" value="ECO:0007669"/>
    <property type="project" value="TreeGrafter"/>
</dbReference>
<dbReference type="Pfam" id="PF13855">
    <property type="entry name" value="LRR_8"/>
    <property type="match status" value="4"/>
</dbReference>
<keyword evidence="5" id="KW-0472">Membrane</keyword>
<proteinExistence type="predicted"/>
<evidence type="ECO:0000313" key="26">
    <source>
        <dbReference type="RefSeq" id="XP_024945659.1"/>
    </source>
</evidence>
<dbReference type="SMART" id="SM00364">
    <property type="entry name" value="LRR_BAC"/>
    <property type="match status" value="4"/>
</dbReference>
<accession>A0AAJ7C3Q8</accession>
<dbReference type="RefSeq" id="XP_024945428.1">
    <property type="nucleotide sequence ID" value="XM_025089660.1"/>
</dbReference>
<evidence type="ECO:0000313" key="20">
    <source>
        <dbReference type="RefSeq" id="XP_024945481.1"/>
    </source>
</evidence>
<evidence type="ECO:0000313" key="10">
    <source>
        <dbReference type="RefSeq" id="XP_015601546.1"/>
    </source>
</evidence>
<dbReference type="PANTHER" id="PTHR24373:SF370">
    <property type="entry name" value="FISH-LIPS, ISOFORM E"/>
    <property type="match status" value="1"/>
</dbReference>
<dbReference type="SMART" id="SM00369">
    <property type="entry name" value="LRR_TYP"/>
    <property type="match status" value="11"/>
</dbReference>
<dbReference type="GeneID" id="107270569"/>
<evidence type="ECO:0000256" key="3">
    <source>
        <dbReference type="ARBA" id="ARBA00022737"/>
    </source>
</evidence>
<dbReference type="InterPro" id="IPR032675">
    <property type="entry name" value="LRR_dom_sf"/>
</dbReference>
<evidence type="ECO:0000313" key="12">
    <source>
        <dbReference type="RefSeq" id="XP_015601861.1"/>
    </source>
</evidence>
<dbReference type="RefSeq" id="XP_024945609.1">
    <property type="nucleotide sequence ID" value="XM_025089841.1"/>
</dbReference>
<dbReference type="RefSeq" id="XP_015601457.1">
    <property type="nucleotide sequence ID" value="XM_015745971.2"/>
</dbReference>
<gene>
    <name evidence="8 9 10 11 12 13 14 15 16 17 18 19 20 21 22 23 24 25 26 27 28 29" type="primary">LOC107270569</name>
</gene>
<evidence type="ECO:0000313" key="21">
    <source>
        <dbReference type="RefSeq" id="XP_024945506.1"/>
    </source>
</evidence>
<evidence type="ECO:0000313" key="7">
    <source>
        <dbReference type="Proteomes" id="UP000694920"/>
    </source>
</evidence>
<dbReference type="KEGG" id="ccin:107270569"/>
<dbReference type="AlphaFoldDB" id="A0AAJ7C3Q8"/>
<dbReference type="RefSeq" id="XP_024945324.1">
    <property type="nucleotide sequence ID" value="XM_025089556.1"/>
</dbReference>
<dbReference type="Gene3D" id="3.80.10.10">
    <property type="entry name" value="Ribonuclease Inhibitor"/>
    <property type="match status" value="3"/>
</dbReference>
<dbReference type="RefSeq" id="XP_015601779.1">
    <property type="nucleotide sequence ID" value="XM_015746293.2"/>
</dbReference>
<dbReference type="InterPro" id="IPR001611">
    <property type="entry name" value="Leu-rich_rpt"/>
</dbReference>
<dbReference type="RefSeq" id="XP_024945198.1">
    <property type="nucleotide sequence ID" value="XM_025089430.1"/>
</dbReference>
<feature type="chain" id="PRO_5044708667" evidence="6">
    <location>
        <begin position="30"/>
        <end position="600"/>
    </location>
</feature>
<sequence>MAGRAGASQRALLAAITIVLGVATLGGLAQGLCPARCRCDDEALRVSCASAGLDVVPIQLNPELRHLDLSANRVASLHLTFAFYGNLESLDLSGNLIHTLGSDNFALQQRLTSLNVSGNGIRTISKNALKGLAALRELDLSSNNVTEVEEQAFKYTSELEYLDLSRNSITSLPEGLLKNLHRIRSLILSRNSLLEVPGANLALPSTLERLDLSDNLIQELADDALPSLPALVSLSLANNVIRSVSVDSFDRLPGLLHLDLAGNNLKTVPTPALARLNVLQALVLSRNPLTSLDSIAFGNLFEMRHLELENCNLEKINSRAFADNVNLEVVILDGNRNLSELPARVLYGARHLRRVSLRRCNLATLQPTHFPVDNMAVLRIGGNPFVCNCSLHWLWNVIRSEQRRNESKLEIDSDDVLCADQEFFGKALVSLPESSLRCRLSPLYLSLFAAGCVTATAAILAFVVHVTRVKRRKRSTYTAPRPELLVYVGQGDRLDKSTESYSHRLIAGYETPGNLNYLRNKDANVYDVPQFTRPRSRNSDNRQEEGVYAVADVVTLQDEAPEVLSLYHMQTPAQIRPRTLDYEYEAPFHYHKQKPHIVFV</sequence>
<dbReference type="PROSITE" id="PS51450">
    <property type="entry name" value="LRR"/>
    <property type="match status" value="4"/>
</dbReference>
<dbReference type="RefSeq" id="XP_024945659.1">
    <property type="nucleotide sequence ID" value="XM_025089891.1"/>
</dbReference>
<evidence type="ECO:0000256" key="5">
    <source>
        <dbReference type="SAM" id="Phobius"/>
    </source>
</evidence>
<dbReference type="FunFam" id="3.80.10.10:FF:000770">
    <property type="entry name" value="Uncharacterized protein"/>
    <property type="match status" value="1"/>
</dbReference>
<evidence type="ECO:0000313" key="15">
    <source>
        <dbReference type="RefSeq" id="XP_024945198.1"/>
    </source>
</evidence>
<dbReference type="RefSeq" id="XP_024945125.1">
    <property type="nucleotide sequence ID" value="XM_025089357.1"/>
</dbReference>
<evidence type="ECO:0000313" key="23">
    <source>
        <dbReference type="RefSeq" id="XP_024945569.1"/>
    </source>
</evidence>
<evidence type="ECO:0000313" key="27">
    <source>
        <dbReference type="RefSeq" id="XP_024945693.1"/>
    </source>
</evidence>
<dbReference type="RefSeq" id="XP_024945693.1">
    <property type="nucleotide sequence ID" value="XM_025089925.1"/>
</dbReference>
<feature type="transmembrane region" description="Helical" evidence="5">
    <location>
        <begin position="443"/>
        <end position="464"/>
    </location>
</feature>
<dbReference type="RefSeq" id="XP_024945506.1">
    <property type="nucleotide sequence ID" value="XM_025089738.1"/>
</dbReference>
<dbReference type="RefSeq" id="XP_024945630.1">
    <property type="nucleotide sequence ID" value="XM_025089862.1"/>
</dbReference>
<evidence type="ECO:0000313" key="19">
    <source>
        <dbReference type="RefSeq" id="XP_024945428.1"/>
    </source>
</evidence>
<evidence type="ECO:0000313" key="8">
    <source>
        <dbReference type="RefSeq" id="XP_015601214.1"/>
    </source>
</evidence>
<dbReference type="RefSeq" id="XP_024945770.1">
    <property type="nucleotide sequence ID" value="XM_025090002.1"/>
</dbReference>
<dbReference type="RefSeq" id="XP_024945569.1">
    <property type="nucleotide sequence ID" value="XM_025089801.1"/>
</dbReference>
<keyword evidence="3" id="KW-0677">Repeat</keyword>
<keyword evidence="4" id="KW-0325">Glycoprotein</keyword>
<keyword evidence="5" id="KW-1133">Transmembrane helix</keyword>
<evidence type="ECO:0000256" key="1">
    <source>
        <dbReference type="ARBA" id="ARBA00022614"/>
    </source>
</evidence>
<evidence type="ECO:0000256" key="2">
    <source>
        <dbReference type="ARBA" id="ARBA00022729"/>
    </source>
</evidence>
<feature type="signal peptide" evidence="6">
    <location>
        <begin position="1"/>
        <end position="29"/>
    </location>
</feature>
<evidence type="ECO:0000313" key="22">
    <source>
        <dbReference type="RefSeq" id="XP_024945530.1"/>
    </source>
</evidence>
<dbReference type="RefSeq" id="XP_015601214.1">
    <property type="nucleotide sequence ID" value="XM_015745728.2"/>
</dbReference>
<dbReference type="RefSeq" id="XP_024945530.1">
    <property type="nucleotide sequence ID" value="XM_025089762.1"/>
</dbReference>
<evidence type="ECO:0000313" key="11">
    <source>
        <dbReference type="RefSeq" id="XP_015601779.1"/>
    </source>
</evidence>
<evidence type="ECO:0000313" key="17">
    <source>
        <dbReference type="RefSeq" id="XP_024945324.1"/>
    </source>
</evidence>
<evidence type="ECO:0000313" key="18">
    <source>
        <dbReference type="RefSeq" id="XP_024945359.1"/>
    </source>
</evidence>
<evidence type="ECO:0000313" key="13">
    <source>
        <dbReference type="RefSeq" id="XP_024945125.1"/>
    </source>
</evidence>
<reference evidence="8 9" key="1">
    <citation type="submission" date="2025-04" db="UniProtKB">
        <authorList>
            <consortium name="RefSeq"/>
        </authorList>
    </citation>
    <scope>IDENTIFICATION</scope>
</reference>
<dbReference type="RefSeq" id="XP_024945804.1">
    <property type="nucleotide sequence ID" value="XM_025090036.1"/>
</dbReference>
<evidence type="ECO:0000313" key="16">
    <source>
        <dbReference type="RefSeq" id="XP_024945281.1"/>
    </source>
</evidence>
<dbReference type="PANTHER" id="PTHR24373">
    <property type="entry name" value="SLIT RELATED LEUCINE-RICH REPEAT NEURONAL PROTEIN"/>
    <property type="match status" value="1"/>
</dbReference>
<name>A0AAJ7C3Q8_CEPCN</name>
<evidence type="ECO:0000313" key="24">
    <source>
        <dbReference type="RefSeq" id="XP_024945609.1"/>
    </source>
</evidence>
<dbReference type="RefSeq" id="XP_015601546.1">
    <property type="nucleotide sequence ID" value="XM_015746060.2"/>
</dbReference>
<evidence type="ECO:0000313" key="9">
    <source>
        <dbReference type="RefSeq" id="XP_015601457.1"/>
    </source>
</evidence>
<evidence type="ECO:0000313" key="25">
    <source>
        <dbReference type="RefSeq" id="XP_024945630.1"/>
    </source>
</evidence>
<dbReference type="InterPro" id="IPR050328">
    <property type="entry name" value="Dev_Immune_Receptor"/>
</dbReference>
<evidence type="ECO:0000256" key="4">
    <source>
        <dbReference type="ARBA" id="ARBA00023180"/>
    </source>
</evidence>
<dbReference type="RefSeq" id="XP_015601861.1">
    <property type="nucleotide sequence ID" value="XM_015746375.2"/>
</dbReference>
<dbReference type="GO" id="GO:0005615">
    <property type="term" value="C:extracellular space"/>
    <property type="evidence" value="ECO:0007669"/>
    <property type="project" value="TreeGrafter"/>
</dbReference>
<keyword evidence="7" id="KW-1185">Reference proteome</keyword>
<dbReference type="RefSeq" id="XP_024945167.1">
    <property type="nucleotide sequence ID" value="XM_025089399.1"/>
</dbReference>
<dbReference type="Proteomes" id="UP000694920">
    <property type="component" value="Unplaced"/>
</dbReference>
<evidence type="ECO:0000313" key="29">
    <source>
        <dbReference type="RefSeq" id="XP_024945804.1"/>
    </source>
</evidence>
<dbReference type="SUPFAM" id="SSF52058">
    <property type="entry name" value="L domain-like"/>
    <property type="match status" value="1"/>
</dbReference>
<evidence type="ECO:0000313" key="28">
    <source>
        <dbReference type="RefSeq" id="XP_024945770.1"/>
    </source>
</evidence>
<evidence type="ECO:0000256" key="6">
    <source>
        <dbReference type="SAM" id="SignalP"/>
    </source>
</evidence>
<organism evidence="7 8">
    <name type="scientific">Cephus cinctus</name>
    <name type="common">Wheat stem sawfly</name>
    <dbReference type="NCBI Taxonomy" id="211228"/>
    <lineage>
        <taxon>Eukaryota</taxon>
        <taxon>Metazoa</taxon>
        <taxon>Ecdysozoa</taxon>
        <taxon>Arthropoda</taxon>
        <taxon>Hexapoda</taxon>
        <taxon>Insecta</taxon>
        <taxon>Pterygota</taxon>
        <taxon>Neoptera</taxon>
        <taxon>Endopterygota</taxon>
        <taxon>Hymenoptera</taxon>
        <taxon>Cephoidea</taxon>
        <taxon>Cephidae</taxon>
        <taxon>Cephus</taxon>
    </lineage>
</organism>
<keyword evidence="2 6" id="KW-0732">Signal</keyword>
<dbReference type="RefSeq" id="XP_024945281.1">
    <property type="nucleotide sequence ID" value="XM_025089513.1"/>
</dbReference>
<protein>
    <submittedName>
        <fullName evidence="8 9">Chondroadherin</fullName>
    </submittedName>
</protein>
<evidence type="ECO:0000313" key="14">
    <source>
        <dbReference type="RefSeq" id="XP_024945167.1"/>
    </source>
</evidence>
<keyword evidence="1" id="KW-0433">Leucine-rich repeat</keyword>
<dbReference type="InterPro" id="IPR003591">
    <property type="entry name" value="Leu-rich_rpt_typical-subtyp"/>
</dbReference>
<dbReference type="RefSeq" id="XP_024945359.1">
    <property type="nucleotide sequence ID" value="XM_025089591.1"/>
</dbReference>
<keyword evidence="5" id="KW-0812">Transmembrane</keyword>